<dbReference type="CDD" id="cd09917">
    <property type="entry name" value="F-box_SF"/>
    <property type="match status" value="1"/>
</dbReference>
<proteinExistence type="predicted"/>
<comment type="caution">
    <text evidence="1">The sequence shown here is derived from an EMBL/GenBank/DDBJ whole genome shotgun (WGS) entry which is preliminary data.</text>
</comment>
<evidence type="ECO:0000313" key="2">
    <source>
        <dbReference type="Proteomes" id="UP001221142"/>
    </source>
</evidence>
<evidence type="ECO:0000313" key="1">
    <source>
        <dbReference type="EMBL" id="KAJ7622265.1"/>
    </source>
</evidence>
<protein>
    <recommendedName>
        <fullName evidence="3">F-box domain-containing protein</fullName>
    </recommendedName>
</protein>
<dbReference type="InterPro" id="IPR036047">
    <property type="entry name" value="F-box-like_dom_sf"/>
</dbReference>
<gene>
    <name evidence="1" type="ORF">FB45DRAFT_123493</name>
</gene>
<evidence type="ECO:0008006" key="3">
    <source>
        <dbReference type="Google" id="ProtNLM"/>
    </source>
</evidence>
<keyword evidence="2" id="KW-1185">Reference proteome</keyword>
<reference evidence="1" key="1">
    <citation type="submission" date="2023-03" db="EMBL/GenBank/DDBJ databases">
        <title>Massive genome expansion in bonnet fungi (Mycena s.s.) driven by repeated elements and novel gene families across ecological guilds.</title>
        <authorList>
            <consortium name="Lawrence Berkeley National Laboratory"/>
            <person name="Harder C.B."/>
            <person name="Miyauchi S."/>
            <person name="Viragh M."/>
            <person name="Kuo A."/>
            <person name="Thoen E."/>
            <person name="Andreopoulos B."/>
            <person name="Lu D."/>
            <person name="Skrede I."/>
            <person name="Drula E."/>
            <person name="Henrissat B."/>
            <person name="Morin E."/>
            <person name="Kohler A."/>
            <person name="Barry K."/>
            <person name="LaButti K."/>
            <person name="Morin E."/>
            <person name="Salamov A."/>
            <person name="Lipzen A."/>
            <person name="Mereny Z."/>
            <person name="Hegedus B."/>
            <person name="Baldrian P."/>
            <person name="Stursova M."/>
            <person name="Weitz H."/>
            <person name="Taylor A."/>
            <person name="Grigoriev I.V."/>
            <person name="Nagy L.G."/>
            <person name="Martin F."/>
            <person name="Kauserud H."/>
        </authorList>
    </citation>
    <scope>NUCLEOTIDE SEQUENCE</scope>
    <source>
        <strain evidence="1">9284</strain>
    </source>
</reference>
<sequence>MKSILYIPELIDQIVGSADAGDLHACALVCRRWAHAAQSRIFSNIKICDSYGAELATRQMSRLLNVFDESPHLATFVLTLELWLGHQVGEIHRLCRSGLTVLRTLFLYLPTPLPSRLLPTIKSLLALESLTSVTLHIQFEHLEDLLDVWRDCSRNIRYVEFPRAPSVKPAEPSARPSMCLDPHTKIQLDVFEGVPDAPSICHD</sequence>
<dbReference type="AlphaFoldDB" id="A0AAD7BIM3"/>
<accession>A0AAD7BIM3</accession>
<dbReference type="Proteomes" id="UP001221142">
    <property type="component" value="Unassembled WGS sequence"/>
</dbReference>
<organism evidence="1 2">
    <name type="scientific">Roridomyces roridus</name>
    <dbReference type="NCBI Taxonomy" id="1738132"/>
    <lineage>
        <taxon>Eukaryota</taxon>
        <taxon>Fungi</taxon>
        <taxon>Dikarya</taxon>
        <taxon>Basidiomycota</taxon>
        <taxon>Agaricomycotina</taxon>
        <taxon>Agaricomycetes</taxon>
        <taxon>Agaricomycetidae</taxon>
        <taxon>Agaricales</taxon>
        <taxon>Marasmiineae</taxon>
        <taxon>Mycenaceae</taxon>
        <taxon>Roridomyces</taxon>
    </lineage>
</organism>
<name>A0AAD7BIM3_9AGAR</name>
<dbReference type="EMBL" id="JARKIF010000015">
    <property type="protein sequence ID" value="KAJ7622265.1"/>
    <property type="molecule type" value="Genomic_DNA"/>
</dbReference>
<dbReference type="SUPFAM" id="SSF81383">
    <property type="entry name" value="F-box domain"/>
    <property type="match status" value="1"/>
</dbReference>